<dbReference type="InterPro" id="IPR042235">
    <property type="entry name" value="ZP-C_dom"/>
</dbReference>
<keyword evidence="3" id="KW-0964">Secreted</keyword>
<dbReference type="InterPro" id="IPR055355">
    <property type="entry name" value="ZP-C"/>
</dbReference>
<evidence type="ECO:0000259" key="21">
    <source>
        <dbReference type="PROSITE" id="PS51448"/>
    </source>
</evidence>
<organism evidence="22 23">
    <name type="scientific">Channa argus</name>
    <name type="common">Northern snakehead</name>
    <name type="synonym">Ophicephalus argus</name>
    <dbReference type="NCBI Taxonomy" id="215402"/>
    <lineage>
        <taxon>Eukaryota</taxon>
        <taxon>Metazoa</taxon>
        <taxon>Chordata</taxon>
        <taxon>Craniata</taxon>
        <taxon>Vertebrata</taxon>
        <taxon>Euteleostomi</taxon>
        <taxon>Actinopterygii</taxon>
        <taxon>Neopterygii</taxon>
        <taxon>Teleostei</taxon>
        <taxon>Neoteleostei</taxon>
        <taxon>Acanthomorphata</taxon>
        <taxon>Anabantaria</taxon>
        <taxon>Anabantiformes</taxon>
        <taxon>Channoidei</taxon>
        <taxon>Channidae</taxon>
        <taxon>Channa</taxon>
    </lineage>
</organism>
<dbReference type="EMBL" id="CM015715">
    <property type="protein sequence ID" value="KAF3688956.1"/>
    <property type="molecule type" value="Genomic_DNA"/>
</dbReference>
<keyword evidence="19" id="KW-0732">Signal</keyword>
<evidence type="ECO:0000256" key="18">
    <source>
        <dbReference type="SAM" id="MobiDB-lite"/>
    </source>
</evidence>
<dbReference type="Proteomes" id="UP000503349">
    <property type="component" value="Chromosome 4"/>
</dbReference>
<accession>A0A6G1PG03</accession>
<proteinExistence type="predicted"/>
<evidence type="ECO:0000313" key="22">
    <source>
        <dbReference type="EMBL" id="KAF3688956.1"/>
    </source>
</evidence>
<dbReference type="Gene3D" id="2.60.40.4100">
    <property type="entry name" value="Zona pellucida, ZP-C domain"/>
    <property type="match status" value="2"/>
</dbReference>
<evidence type="ECO:0000256" key="1">
    <source>
        <dbReference type="ARBA" id="ARBA00004251"/>
    </source>
</evidence>
<evidence type="ECO:0000256" key="7">
    <source>
        <dbReference type="ARBA" id="ARBA00022989"/>
    </source>
</evidence>
<evidence type="ECO:0000256" key="9">
    <source>
        <dbReference type="ARBA" id="ARBA00023157"/>
    </source>
</evidence>
<dbReference type="GO" id="GO:0007339">
    <property type="term" value="P:binding of sperm to zona pellucida"/>
    <property type="evidence" value="ECO:0007669"/>
    <property type="project" value="TreeGrafter"/>
</dbReference>
<sequence>MGELWSATSLVSLTLLGCLVGTEVEAQHFFNSAQMPRTNQPQPDLGSEEQWFPPGYPPEPPLQAAHNAPPLFPYPGAAKVPPLPQKPSKPQDPQLPFHPSPPKVPTSPYWPPKPYPPNVPPSPHFPPNPNPPNVPPPNLPPPNVPTSPHWPPKPHPPNVPIPPQRPPKVQPVPNIPILPQKPQVTATLPPMTPSQGHPNVPPPVVAHWPPNQLPPNVPISPQWPPNLPSHLHWPTHRPPRIPTFPHKPKGPTTLPATVPPKLPQQPQKPTLPQVPVTFPPPATQHPIQSCDVAHGQRVPCGLAGITAAACNAISCCFDGHQCYYGTAVTVQCTKDAQFIVVIAKDATLPKIDLQSISLLGNSQGCTSVDSNSKFAIYQFPVTACGTTVTEQPGVIIYENRMSSSYEVGVGPLGAITRDSYYQLIFQCRYIGTSVKSVVAQVLPLQDPPLPVAALGPITVELRLANGQCQTKGCNELDVAYNSFYTNYPVTKVLRDPVYVEVHLTGKTDPNLILTLGHCWTTTSPTPHSLPQWDILVYIHCSTAVCTAAPGSSCEPSCGRKKRDAKAADKKNTEPKVVASIGPVIMGVPEQQTAQKVKLNNLVENIR</sequence>
<dbReference type="GO" id="GO:0035805">
    <property type="term" value="C:egg coat"/>
    <property type="evidence" value="ECO:0007669"/>
    <property type="project" value="UniProtKB-SubCell"/>
</dbReference>
<dbReference type="PANTHER" id="PTHR23343:SF31">
    <property type="entry name" value="ZONA PELLUCIDA SPERM-BINDING PROTEIN 4"/>
    <property type="match status" value="1"/>
</dbReference>
<keyword evidence="23" id="KW-1185">Reference proteome</keyword>
<dbReference type="PROSITE" id="PS51034">
    <property type="entry name" value="ZP_2"/>
    <property type="match status" value="1"/>
</dbReference>
<dbReference type="PRINTS" id="PR01217">
    <property type="entry name" value="PRICHEXTENSN"/>
</dbReference>
<evidence type="ECO:0000256" key="15">
    <source>
        <dbReference type="ARBA" id="ARBA00042273"/>
    </source>
</evidence>
<evidence type="ECO:0000256" key="11">
    <source>
        <dbReference type="ARBA" id="ARBA00023279"/>
    </source>
</evidence>
<feature type="domain" description="ZP" evidence="20">
    <location>
        <begin position="331"/>
        <end position="606"/>
    </location>
</feature>
<evidence type="ECO:0000259" key="20">
    <source>
        <dbReference type="PROSITE" id="PS51034"/>
    </source>
</evidence>
<evidence type="ECO:0000256" key="19">
    <source>
        <dbReference type="SAM" id="SignalP"/>
    </source>
</evidence>
<evidence type="ECO:0000256" key="5">
    <source>
        <dbReference type="ARBA" id="ARBA00022685"/>
    </source>
</evidence>
<keyword evidence="6" id="KW-0812">Transmembrane</keyword>
<reference evidence="23" key="2">
    <citation type="submission" date="2019-02" db="EMBL/GenBank/DDBJ databases">
        <title>Opniocepnalus argus Var Kimnra genome.</title>
        <authorList>
            <person name="Zhou C."/>
            <person name="Xiao S."/>
        </authorList>
    </citation>
    <scope>NUCLEOTIDE SEQUENCE [LARGE SCALE GENOMIC DNA]</scope>
</reference>
<dbReference type="InterPro" id="IPR051148">
    <property type="entry name" value="Zona_Pellucida_Domain_gp"/>
</dbReference>
<keyword evidence="7" id="KW-1133">Transmembrane helix</keyword>
<evidence type="ECO:0000256" key="2">
    <source>
        <dbReference type="ARBA" id="ARBA00022475"/>
    </source>
</evidence>
<feature type="disulfide bond" evidence="17">
    <location>
        <begin position="300"/>
        <end position="315"/>
    </location>
</feature>
<dbReference type="PROSITE" id="PS51448">
    <property type="entry name" value="P_TREFOIL_2"/>
    <property type="match status" value="1"/>
</dbReference>
<evidence type="ECO:0000256" key="10">
    <source>
        <dbReference type="ARBA" id="ARBA00023180"/>
    </source>
</evidence>
<dbReference type="AlphaFoldDB" id="A0A6G1PG03"/>
<keyword evidence="9 17" id="KW-1015">Disulfide bond</keyword>
<protein>
    <recommendedName>
        <fullName evidence="14">Zona pellucida sperm-binding protein 4</fullName>
    </recommendedName>
    <alternativeName>
        <fullName evidence="16">Zona pellucida glycoprotein 4</fullName>
    </alternativeName>
    <alternativeName>
        <fullName evidence="15">Zona pellucida protein B</fullName>
    </alternativeName>
</protein>
<comment type="caution">
    <text evidence="17">Lacks conserved residue(s) required for the propagation of feature annotation.</text>
</comment>
<feature type="region of interest" description="Disordered" evidence="18">
    <location>
        <begin position="121"/>
        <end position="172"/>
    </location>
</feature>
<feature type="disulfide bond" evidence="17">
    <location>
        <begin position="290"/>
        <end position="316"/>
    </location>
</feature>
<evidence type="ECO:0000256" key="12">
    <source>
        <dbReference type="ARBA" id="ARBA00024183"/>
    </source>
</evidence>
<dbReference type="CDD" id="cd00111">
    <property type="entry name" value="Trefoil"/>
    <property type="match status" value="1"/>
</dbReference>
<keyword evidence="11" id="KW-0278">Fertilization</keyword>
<feature type="compositionally biased region" description="Pro residues" evidence="18">
    <location>
        <begin position="96"/>
        <end position="109"/>
    </location>
</feature>
<dbReference type="GO" id="GO:0032190">
    <property type="term" value="F:acrosin binding"/>
    <property type="evidence" value="ECO:0007669"/>
    <property type="project" value="TreeGrafter"/>
</dbReference>
<evidence type="ECO:0000256" key="14">
    <source>
        <dbReference type="ARBA" id="ARBA00040238"/>
    </source>
</evidence>
<evidence type="ECO:0000256" key="8">
    <source>
        <dbReference type="ARBA" id="ARBA00023136"/>
    </source>
</evidence>
<gene>
    <name evidence="22" type="ORF">EXN66_Car004628</name>
</gene>
<feature type="compositionally biased region" description="Polar residues" evidence="18">
    <location>
        <begin position="31"/>
        <end position="42"/>
    </location>
</feature>
<evidence type="ECO:0000313" key="23">
    <source>
        <dbReference type="Proteomes" id="UP000503349"/>
    </source>
</evidence>
<reference evidence="22 23" key="1">
    <citation type="submission" date="2019-02" db="EMBL/GenBank/DDBJ databases">
        <title>Opniocepnalus argus genome.</title>
        <authorList>
            <person name="Zhou C."/>
            <person name="Xiao S."/>
        </authorList>
    </citation>
    <scope>NUCLEOTIDE SEQUENCE [LARGE SCALE GENOMIC DNA]</scope>
    <source>
        <strain evidence="22">OARG1902GOOAL</strain>
        <tissue evidence="22">Muscle</tissue>
    </source>
</reference>
<keyword evidence="10" id="KW-0325">Glycoprotein</keyword>
<evidence type="ECO:0000256" key="6">
    <source>
        <dbReference type="ARBA" id="ARBA00022692"/>
    </source>
</evidence>
<dbReference type="PANTHER" id="PTHR23343">
    <property type="entry name" value="ZONA PELLUCIDA SPERM-BINDING PROTEIN"/>
    <property type="match status" value="1"/>
</dbReference>
<dbReference type="SUPFAM" id="SSF57492">
    <property type="entry name" value="Trefoil"/>
    <property type="match status" value="1"/>
</dbReference>
<dbReference type="GO" id="GO:0005886">
    <property type="term" value="C:plasma membrane"/>
    <property type="evidence" value="ECO:0007669"/>
    <property type="project" value="UniProtKB-SubCell"/>
</dbReference>
<keyword evidence="8" id="KW-0472">Membrane</keyword>
<dbReference type="Gene3D" id="4.10.110.10">
    <property type="entry name" value="Spasmolytic Protein, domain 1"/>
    <property type="match status" value="1"/>
</dbReference>
<dbReference type="Pfam" id="PF23344">
    <property type="entry name" value="ZP-N"/>
    <property type="match status" value="1"/>
</dbReference>
<comment type="subcellular location">
    <subcellularLocation>
        <location evidence="1">Cell membrane</location>
        <topology evidence="1">Single-pass type I membrane protein</topology>
    </subcellularLocation>
    <subcellularLocation>
        <location evidence="12">Zona pellucida</location>
    </subcellularLocation>
</comment>
<keyword evidence="5" id="KW-0165">Cleavage on pair of basic residues</keyword>
<dbReference type="InterPro" id="IPR001507">
    <property type="entry name" value="ZP_dom"/>
</dbReference>
<evidence type="ECO:0000256" key="17">
    <source>
        <dbReference type="PROSITE-ProRule" id="PRU00779"/>
    </source>
</evidence>
<dbReference type="Pfam" id="PF00100">
    <property type="entry name" value="Zona_pellucida"/>
    <property type="match status" value="1"/>
</dbReference>
<name>A0A6G1PG03_CHAAH</name>
<evidence type="ECO:0000256" key="16">
    <source>
        <dbReference type="ARBA" id="ARBA00042573"/>
    </source>
</evidence>
<keyword evidence="2" id="KW-1003">Cell membrane</keyword>
<evidence type="ECO:0000256" key="4">
    <source>
        <dbReference type="ARBA" id="ARBA00022530"/>
    </source>
</evidence>
<dbReference type="SMART" id="SM00241">
    <property type="entry name" value="ZP"/>
    <property type="match status" value="1"/>
</dbReference>
<dbReference type="SMART" id="SM00018">
    <property type="entry name" value="PD"/>
    <property type="match status" value="1"/>
</dbReference>
<comment type="function">
    <text evidence="13">Component of the zona pellucida, an extracellular matrix surrounding oocytes which mediates sperm binding, induction of the acrosome reaction and prevents post-fertilization polyspermy. The zona pellucida is composed of 3 to 4 glycoproteins, ZP1, ZP2, ZP3, and ZP4. ZP4 may act as a sperm receptor.</text>
</comment>
<dbReference type="Pfam" id="PF00088">
    <property type="entry name" value="Trefoil"/>
    <property type="match status" value="1"/>
</dbReference>
<feature type="chain" id="PRO_5026090451" description="Zona pellucida sperm-binding protein 4" evidence="19">
    <location>
        <begin position="27"/>
        <end position="606"/>
    </location>
</feature>
<dbReference type="GO" id="GO:0035804">
    <property type="term" value="F:structural constituent of egg coat"/>
    <property type="evidence" value="ECO:0007669"/>
    <property type="project" value="TreeGrafter"/>
</dbReference>
<feature type="region of interest" description="Disordered" evidence="18">
    <location>
        <begin position="31"/>
        <end position="109"/>
    </location>
</feature>
<feature type="signal peptide" evidence="19">
    <location>
        <begin position="1"/>
        <end position="26"/>
    </location>
</feature>
<dbReference type="InterPro" id="IPR000519">
    <property type="entry name" value="P_trefoil_dom"/>
</dbReference>
<dbReference type="InterPro" id="IPR044913">
    <property type="entry name" value="P_trefoil_dom_sf"/>
</dbReference>
<dbReference type="GO" id="GO:0060468">
    <property type="term" value="P:prevention of polyspermy"/>
    <property type="evidence" value="ECO:0007669"/>
    <property type="project" value="TreeGrafter"/>
</dbReference>
<dbReference type="Gene3D" id="2.60.40.3210">
    <property type="entry name" value="Zona pellucida, ZP-N domain"/>
    <property type="match status" value="1"/>
</dbReference>
<evidence type="ECO:0000256" key="13">
    <source>
        <dbReference type="ARBA" id="ARBA00037545"/>
    </source>
</evidence>
<keyword evidence="4" id="KW-0272">Extracellular matrix</keyword>
<feature type="domain" description="P-type" evidence="21">
    <location>
        <begin position="288"/>
        <end position="326"/>
    </location>
</feature>
<dbReference type="InterPro" id="IPR055356">
    <property type="entry name" value="ZP-N"/>
</dbReference>
<evidence type="ECO:0000256" key="3">
    <source>
        <dbReference type="ARBA" id="ARBA00022525"/>
    </source>
</evidence>